<feature type="domain" description="PRD" evidence="9">
    <location>
        <begin position="206"/>
        <end position="311"/>
    </location>
</feature>
<dbReference type="InterPro" id="IPR003501">
    <property type="entry name" value="PTS_EIIB_2/3"/>
</dbReference>
<dbReference type="Pfam" id="PF00359">
    <property type="entry name" value="PTS_EIIA_2"/>
    <property type="match status" value="1"/>
</dbReference>
<evidence type="ECO:0000256" key="4">
    <source>
        <dbReference type="ARBA" id="ARBA00023159"/>
    </source>
</evidence>
<keyword evidence="6" id="KW-0175">Coiled coil</keyword>
<protein>
    <submittedName>
        <fullName evidence="10">BglG family transcription antiterminator</fullName>
    </submittedName>
</protein>
<accession>A0AAW4X1C4</accession>
<dbReference type="Pfam" id="PF00874">
    <property type="entry name" value="PRD"/>
    <property type="match status" value="2"/>
</dbReference>
<keyword evidence="2" id="KW-0677">Repeat</keyword>
<evidence type="ECO:0000256" key="2">
    <source>
        <dbReference type="ARBA" id="ARBA00022737"/>
    </source>
</evidence>
<dbReference type="EMBL" id="JAJFAT010000013">
    <property type="protein sequence ID" value="MCC3145600.1"/>
    <property type="molecule type" value="Genomic_DNA"/>
</dbReference>
<gene>
    <name evidence="10" type="ORF">LJ207_09715</name>
</gene>
<dbReference type="PANTHER" id="PTHR30185:SF18">
    <property type="entry name" value="TRANSCRIPTIONAL REGULATOR MTLR"/>
    <property type="match status" value="1"/>
</dbReference>
<proteinExistence type="predicted"/>
<dbReference type="RefSeq" id="WP_229346301.1">
    <property type="nucleotide sequence ID" value="NZ_JAJFAT010000013.1"/>
</dbReference>
<dbReference type="PROSITE" id="PS51372">
    <property type="entry name" value="PRD_2"/>
    <property type="match status" value="2"/>
</dbReference>
<dbReference type="CDD" id="cd00211">
    <property type="entry name" value="PTS_IIA_fru"/>
    <property type="match status" value="1"/>
</dbReference>
<reference evidence="10 11" key="1">
    <citation type="submission" date="2021-10" db="EMBL/GenBank/DDBJ databases">
        <authorList>
            <person name="Grouzdev D.S."/>
            <person name="Pantiukh K.S."/>
            <person name="Krutkina M.S."/>
        </authorList>
    </citation>
    <scope>NUCLEOTIDE SEQUENCE [LARGE SCALE GENOMIC DNA]</scope>
    <source>
        <strain evidence="10 11">Z-7514</strain>
    </source>
</reference>
<dbReference type="Pfam" id="PF02302">
    <property type="entry name" value="PTS_IIB"/>
    <property type="match status" value="1"/>
</dbReference>
<dbReference type="Gene3D" id="1.10.10.10">
    <property type="entry name" value="Winged helix-like DNA-binding domain superfamily/Winged helix DNA-binding domain"/>
    <property type="match status" value="2"/>
</dbReference>
<evidence type="ECO:0000256" key="3">
    <source>
        <dbReference type="ARBA" id="ARBA00023015"/>
    </source>
</evidence>
<dbReference type="Gene3D" id="3.40.930.10">
    <property type="entry name" value="Mannitol-specific EII, Chain A"/>
    <property type="match status" value="1"/>
</dbReference>
<dbReference type="Proteomes" id="UP001199296">
    <property type="component" value="Unassembled WGS sequence"/>
</dbReference>
<evidence type="ECO:0000256" key="1">
    <source>
        <dbReference type="ARBA" id="ARBA00022679"/>
    </source>
</evidence>
<dbReference type="PROSITE" id="PS51094">
    <property type="entry name" value="PTS_EIIA_TYPE_2"/>
    <property type="match status" value="1"/>
</dbReference>
<dbReference type="Pfam" id="PF05043">
    <property type="entry name" value="Mga"/>
    <property type="match status" value="1"/>
</dbReference>
<dbReference type="SUPFAM" id="SSF63520">
    <property type="entry name" value="PTS-regulatory domain, PRD"/>
    <property type="match status" value="2"/>
</dbReference>
<dbReference type="InterPro" id="IPR036388">
    <property type="entry name" value="WH-like_DNA-bd_sf"/>
</dbReference>
<dbReference type="GO" id="GO:0009401">
    <property type="term" value="P:phosphoenolpyruvate-dependent sugar phosphotransferase system"/>
    <property type="evidence" value="ECO:0007669"/>
    <property type="project" value="InterPro"/>
</dbReference>
<organism evidence="10 11">
    <name type="scientific">Halanaerobium polyolivorans</name>
    <dbReference type="NCBI Taxonomy" id="2886943"/>
    <lineage>
        <taxon>Bacteria</taxon>
        <taxon>Bacillati</taxon>
        <taxon>Bacillota</taxon>
        <taxon>Clostridia</taxon>
        <taxon>Halanaerobiales</taxon>
        <taxon>Halanaerobiaceae</taxon>
        <taxon>Halanaerobium</taxon>
    </lineage>
</organism>
<keyword evidence="1" id="KW-0808">Transferase</keyword>
<keyword evidence="11" id="KW-1185">Reference proteome</keyword>
<dbReference type="InterPro" id="IPR007737">
    <property type="entry name" value="Mga_HTH"/>
</dbReference>
<dbReference type="InterPro" id="IPR002178">
    <property type="entry name" value="PTS_EIIA_type-2_dom"/>
</dbReference>
<feature type="domain" description="PTS EIIA type-2" evidence="7">
    <location>
        <begin position="539"/>
        <end position="675"/>
    </location>
</feature>
<dbReference type="InterPro" id="IPR011608">
    <property type="entry name" value="PRD"/>
</dbReference>
<dbReference type="InterPro" id="IPR036390">
    <property type="entry name" value="WH_DNA-bd_sf"/>
</dbReference>
<feature type="domain" description="PRD" evidence="9">
    <location>
        <begin position="321"/>
        <end position="428"/>
    </location>
</feature>
<sequence>MLDLPNKRSRKLLSILLETKDPLTTENLAKELEVSSRTIRSDLKKLVNWFEEREIELIIKRGVGVYLDLDNKKRLSLEKKLSVFKSIDISLTPNKRQQYILKTLLQKNNKITMDNLASEMFVSKTTVFKDLKKVDKWLKQHRLKLIRKRYYGIFVEGKEKDMREAVVDLLREFKDDNELKIFFESDFNIKMDKRIDKQTYNKLNQIFPGISFKHIEVILEETEEELGFIFADETFAGLVIHIAISTARLKNKKNIKMEQEQLDNLRDKKEFLIANLIAEKLHEKLDIKIPEAEIGYIALHILGAKKQLNLEEKNIELILKNTDPKIINIAEDIIAMAGNILSVNLKKERQLLLGLVLHLRPTINRLKHGMSLRNPMIKEIKKNYANVYRAAWATNIIFENKLNISLPEAEIGYIALHLGAALERKNGELSAIIVCGSGIGTAQLISAKLENEISNLNIIGVFSIRELQQKNYKKEVDVIISSVPLENFKVDELDSPIVYISSLVTSKDVQLIKNKLSKIKITNTSIKEVSINKLKTLNKLFSEKLFFLNIRLNSKEKVIKFLADKLYKSGCVEKSYIKSIIDRELLMSTAVGKGIAIPHGENKYIKKSQIALATIDKPIVWGNEKVDLIFLLALKKKETAADFFRIFQYIVQNDEFLNKLRDLDDIEYLKNIILK</sequence>
<comment type="caution">
    <text evidence="10">The sequence shown here is derived from an EMBL/GenBank/DDBJ whole genome shotgun (WGS) entry which is preliminary data.</text>
</comment>
<dbReference type="GO" id="GO:0006355">
    <property type="term" value="P:regulation of DNA-templated transcription"/>
    <property type="evidence" value="ECO:0007669"/>
    <property type="project" value="InterPro"/>
</dbReference>
<keyword evidence="3" id="KW-0805">Transcription regulation</keyword>
<dbReference type="InterPro" id="IPR036095">
    <property type="entry name" value="PTS_EIIB-like_sf"/>
</dbReference>
<evidence type="ECO:0000259" key="7">
    <source>
        <dbReference type="PROSITE" id="PS51094"/>
    </source>
</evidence>
<feature type="domain" description="PTS EIIB type-2" evidence="8">
    <location>
        <begin position="429"/>
        <end position="524"/>
    </location>
</feature>
<evidence type="ECO:0000259" key="8">
    <source>
        <dbReference type="PROSITE" id="PS51099"/>
    </source>
</evidence>
<dbReference type="InterPro" id="IPR013196">
    <property type="entry name" value="HTH_11"/>
</dbReference>
<evidence type="ECO:0000259" key="9">
    <source>
        <dbReference type="PROSITE" id="PS51372"/>
    </source>
</evidence>
<dbReference type="Pfam" id="PF08279">
    <property type="entry name" value="HTH_11"/>
    <property type="match status" value="1"/>
</dbReference>
<dbReference type="PROSITE" id="PS51099">
    <property type="entry name" value="PTS_EIIB_TYPE_2"/>
    <property type="match status" value="1"/>
</dbReference>
<name>A0AAW4X1C4_9FIRM</name>
<dbReference type="Gene3D" id="1.10.1790.10">
    <property type="entry name" value="PRD domain"/>
    <property type="match status" value="2"/>
</dbReference>
<dbReference type="Gene3D" id="3.40.50.2300">
    <property type="match status" value="1"/>
</dbReference>
<keyword evidence="4" id="KW-0010">Activator</keyword>
<dbReference type="SUPFAM" id="SSF46785">
    <property type="entry name" value="Winged helix' DNA-binding domain"/>
    <property type="match status" value="2"/>
</dbReference>
<dbReference type="InterPro" id="IPR016152">
    <property type="entry name" value="PTrfase/Anion_transptr"/>
</dbReference>
<evidence type="ECO:0000256" key="6">
    <source>
        <dbReference type="SAM" id="Coils"/>
    </source>
</evidence>
<dbReference type="PROSITE" id="PS00372">
    <property type="entry name" value="PTS_EIIA_TYPE_2_HIS"/>
    <property type="match status" value="1"/>
</dbReference>
<dbReference type="InterPro" id="IPR036634">
    <property type="entry name" value="PRD_sf"/>
</dbReference>
<dbReference type="CDD" id="cd05568">
    <property type="entry name" value="PTS_IIB_bgl_like"/>
    <property type="match status" value="1"/>
</dbReference>
<dbReference type="InterPro" id="IPR013011">
    <property type="entry name" value="PTS_EIIB_2"/>
</dbReference>
<dbReference type="AlphaFoldDB" id="A0AAW4X1C4"/>
<dbReference type="SUPFAM" id="SSF52794">
    <property type="entry name" value="PTS system IIB component-like"/>
    <property type="match status" value="1"/>
</dbReference>
<dbReference type="PANTHER" id="PTHR30185">
    <property type="entry name" value="CRYPTIC BETA-GLUCOSIDE BGL OPERON ANTITERMINATOR"/>
    <property type="match status" value="1"/>
</dbReference>
<feature type="coiled-coil region" evidence="6">
    <location>
        <begin position="248"/>
        <end position="275"/>
    </location>
</feature>
<dbReference type="GO" id="GO:0008982">
    <property type="term" value="F:protein-N(PI)-phosphohistidine-sugar phosphotransferase activity"/>
    <property type="evidence" value="ECO:0007669"/>
    <property type="project" value="InterPro"/>
</dbReference>
<evidence type="ECO:0000256" key="5">
    <source>
        <dbReference type="ARBA" id="ARBA00023163"/>
    </source>
</evidence>
<evidence type="ECO:0000313" key="11">
    <source>
        <dbReference type="Proteomes" id="UP001199296"/>
    </source>
</evidence>
<dbReference type="InterPro" id="IPR050661">
    <property type="entry name" value="BglG_antiterminators"/>
</dbReference>
<keyword evidence="5" id="KW-0804">Transcription</keyword>
<evidence type="ECO:0000313" key="10">
    <source>
        <dbReference type="EMBL" id="MCC3145600.1"/>
    </source>
</evidence>
<dbReference type="SUPFAM" id="SSF55804">
    <property type="entry name" value="Phoshotransferase/anion transport protein"/>
    <property type="match status" value="1"/>
</dbReference>